<evidence type="ECO:0000313" key="1">
    <source>
        <dbReference type="EMBL" id="GCE61113.1"/>
    </source>
</evidence>
<proteinExistence type="predicted"/>
<dbReference type="EMBL" id="BIFY01000058">
    <property type="protein sequence ID" value="GCE61113.1"/>
    <property type="molecule type" value="Genomic_DNA"/>
</dbReference>
<accession>A0A402DFZ9</accession>
<evidence type="ECO:0008006" key="3">
    <source>
        <dbReference type="Google" id="ProtNLM"/>
    </source>
</evidence>
<gene>
    <name evidence="1" type="ORF">MiAbB_03044</name>
</gene>
<organism evidence="1 2">
    <name type="scientific">Microcystis aeruginosa NIES-4285</name>
    <dbReference type="NCBI Taxonomy" id="2497681"/>
    <lineage>
        <taxon>Bacteria</taxon>
        <taxon>Bacillati</taxon>
        <taxon>Cyanobacteriota</taxon>
        <taxon>Cyanophyceae</taxon>
        <taxon>Oscillatoriophycideae</taxon>
        <taxon>Chroococcales</taxon>
        <taxon>Microcystaceae</taxon>
        <taxon>Microcystis</taxon>
    </lineage>
</organism>
<sequence>MVSILTHHRKAVRQFNEIAESDLEIQNSLEVTTDVQSLMDLTVILAAEGGFSFTSEDLAEYYSEESRRLPDISLRNVMLLTKKYAFESDPEVCDRLPYLARQICRKLNS</sequence>
<dbReference type="Proteomes" id="UP000289660">
    <property type="component" value="Unassembled WGS sequence"/>
</dbReference>
<name>A0A402DFZ9_MICAE</name>
<reference evidence="2" key="1">
    <citation type="submission" date="2018-12" db="EMBL/GenBank/DDBJ databases">
        <title>Genome sequence of Microcystis aeruginosa NIES-4285.</title>
        <authorList>
            <person name="Tanabe Y."/>
        </authorList>
    </citation>
    <scope>NUCLEOTIDE SEQUENCE [LARGE SCALE GENOMIC DNA]</scope>
    <source>
        <strain evidence="2">NIES-4285</strain>
    </source>
</reference>
<evidence type="ECO:0000313" key="2">
    <source>
        <dbReference type="Proteomes" id="UP000289660"/>
    </source>
</evidence>
<dbReference type="RefSeq" id="WP_130757699.1">
    <property type="nucleotide sequence ID" value="NZ_BIFY01000058.1"/>
</dbReference>
<comment type="caution">
    <text evidence="1">The sequence shown here is derived from an EMBL/GenBank/DDBJ whole genome shotgun (WGS) entry which is preliminary data.</text>
</comment>
<dbReference type="AlphaFoldDB" id="A0A402DFZ9"/>
<protein>
    <recommendedName>
        <fullName evidence="3">Nif11 domain-containing protein</fullName>
    </recommendedName>
</protein>